<dbReference type="SUPFAM" id="SSF53850">
    <property type="entry name" value="Periplasmic binding protein-like II"/>
    <property type="match status" value="1"/>
</dbReference>
<reference evidence="7 8" key="1">
    <citation type="journal article" date="2015" name="PLoS ONE">
        <title>Rice-Infecting Pseudomonas Genomes Are Highly Accessorized and Harbor Multiple Putative Virulence Mechanisms to Cause Sheath Brown Rot.</title>
        <authorList>
            <person name="Quibod I.L."/>
            <person name="Grande G."/>
            <person name="Oreiro E.G."/>
            <person name="Borja F.N."/>
            <person name="Dossa G.S."/>
            <person name="Mauleon R."/>
            <person name="Cruz C.V."/>
            <person name="Oliva R."/>
        </authorList>
    </citation>
    <scope>NUCLEOTIDE SEQUENCE [LARGE SCALE GENOMIC DNA]</scope>
    <source>
        <strain evidence="7 8">IRRI 6609</strain>
    </source>
</reference>
<dbReference type="GO" id="GO:0043565">
    <property type="term" value="F:sequence-specific DNA binding"/>
    <property type="evidence" value="ECO:0007669"/>
    <property type="project" value="TreeGrafter"/>
</dbReference>
<dbReference type="Gene3D" id="1.10.10.10">
    <property type="entry name" value="Winged helix-like DNA-binding domain superfamily/Winged helix DNA-binding domain"/>
    <property type="match status" value="1"/>
</dbReference>
<keyword evidence="8" id="KW-1185">Reference proteome</keyword>
<sequence>MIYVKSSPESSSPAPAAPQGPKWDAGEAVSQLSWDDLRIIKTLSDCGNRADTAKKLGINVSTVSRRIAQVEKSLGVALFDHRKAGYLLTAEGAELRALAERVELDIVSVTRRVSRAGQGPLGKLRITTSDSLLLYFLTPIIANFKALNEGITIEVLVGNQTLSLARDESDIAVRATRKPADTLVGRKLANIAWAAYGSARHTVAADPFTEGQSWVSYSGGLYGLKATNHVECRVPPERISYRTDSVAAASAAIAAGLGFGFLPCMLGDITPGLVRVGPVVRELQDELWLLTHQDIRKSWRVKAFMTFCAAAVADLKPLVEGHQPFQAS</sequence>
<feature type="region of interest" description="Disordered" evidence="5">
    <location>
        <begin position="1"/>
        <end position="25"/>
    </location>
</feature>
<evidence type="ECO:0000256" key="1">
    <source>
        <dbReference type="ARBA" id="ARBA00009437"/>
    </source>
</evidence>
<evidence type="ECO:0000256" key="2">
    <source>
        <dbReference type="ARBA" id="ARBA00023015"/>
    </source>
</evidence>
<dbReference type="InterPro" id="IPR036388">
    <property type="entry name" value="WH-like_DNA-bd_sf"/>
</dbReference>
<comment type="caution">
    <text evidence="7">The sequence shown here is derived from an EMBL/GenBank/DDBJ whole genome shotgun (WGS) entry which is preliminary data.</text>
</comment>
<name>A0A0N0E1U7_9PSED</name>
<dbReference type="STRING" id="50340.PF66_05341"/>
<dbReference type="Proteomes" id="UP000037931">
    <property type="component" value="Unassembled WGS sequence"/>
</dbReference>
<accession>A0A0N0E1U7</accession>
<keyword evidence="3" id="KW-0238">DNA-binding</keyword>
<keyword evidence="2" id="KW-0805">Transcription regulation</keyword>
<keyword evidence="4" id="KW-0804">Transcription</keyword>
<comment type="similarity">
    <text evidence="1">Belongs to the LysR transcriptional regulatory family.</text>
</comment>
<evidence type="ECO:0000256" key="3">
    <source>
        <dbReference type="ARBA" id="ARBA00023125"/>
    </source>
</evidence>
<dbReference type="PANTHER" id="PTHR30537:SF3">
    <property type="entry name" value="TRANSCRIPTIONAL REGULATORY PROTEIN"/>
    <property type="match status" value="1"/>
</dbReference>
<proteinExistence type="inferred from homology"/>
<dbReference type="SUPFAM" id="SSF46785">
    <property type="entry name" value="Winged helix' DNA-binding domain"/>
    <property type="match status" value="1"/>
</dbReference>
<dbReference type="Pfam" id="PF00126">
    <property type="entry name" value="HTH_1"/>
    <property type="match status" value="1"/>
</dbReference>
<dbReference type="InterPro" id="IPR058163">
    <property type="entry name" value="LysR-type_TF_proteobact-type"/>
</dbReference>
<dbReference type="InterPro" id="IPR036390">
    <property type="entry name" value="WH_DNA-bd_sf"/>
</dbReference>
<dbReference type="PANTHER" id="PTHR30537">
    <property type="entry name" value="HTH-TYPE TRANSCRIPTIONAL REGULATOR"/>
    <property type="match status" value="1"/>
</dbReference>
<dbReference type="InterPro" id="IPR000847">
    <property type="entry name" value="LysR_HTH_N"/>
</dbReference>
<dbReference type="EMBL" id="JSYZ01000023">
    <property type="protein sequence ID" value="KPA88109.1"/>
    <property type="molecule type" value="Genomic_DNA"/>
</dbReference>
<dbReference type="Pfam" id="PF03466">
    <property type="entry name" value="LysR_substrate"/>
    <property type="match status" value="1"/>
</dbReference>
<organism evidence="7 8">
    <name type="scientific">Pseudomonas asplenii</name>
    <dbReference type="NCBI Taxonomy" id="53407"/>
    <lineage>
        <taxon>Bacteria</taxon>
        <taxon>Pseudomonadati</taxon>
        <taxon>Pseudomonadota</taxon>
        <taxon>Gammaproteobacteria</taxon>
        <taxon>Pseudomonadales</taxon>
        <taxon>Pseudomonadaceae</taxon>
        <taxon>Pseudomonas</taxon>
    </lineage>
</organism>
<dbReference type="InterPro" id="IPR005119">
    <property type="entry name" value="LysR_subst-bd"/>
</dbReference>
<dbReference type="AlphaFoldDB" id="A0A0N0E1U7"/>
<dbReference type="Gene3D" id="3.40.190.290">
    <property type="match status" value="1"/>
</dbReference>
<evidence type="ECO:0000259" key="6">
    <source>
        <dbReference type="PROSITE" id="PS50931"/>
    </source>
</evidence>
<evidence type="ECO:0000313" key="7">
    <source>
        <dbReference type="EMBL" id="KPA88109.1"/>
    </source>
</evidence>
<feature type="compositionally biased region" description="Low complexity" evidence="5">
    <location>
        <begin position="1"/>
        <end position="14"/>
    </location>
</feature>
<dbReference type="PATRIC" id="fig|50340.43.peg.3048"/>
<dbReference type="RefSeq" id="WP_193394234.1">
    <property type="nucleotide sequence ID" value="NZ_JSYZ01000023.1"/>
</dbReference>
<dbReference type="GO" id="GO:0003700">
    <property type="term" value="F:DNA-binding transcription factor activity"/>
    <property type="evidence" value="ECO:0007669"/>
    <property type="project" value="InterPro"/>
</dbReference>
<evidence type="ECO:0000313" key="8">
    <source>
        <dbReference type="Proteomes" id="UP000037931"/>
    </source>
</evidence>
<dbReference type="GO" id="GO:0006351">
    <property type="term" value="P:DNA-templated transcription"/>
    <property type="evidence" value="ECO:0007669"/>
    <property type="project" value="TreeGrafter"/>
</dbReference>
<protein>
    <submittedName>
        <fullName evidence="7">Transcriptional regulator, LysR family</fullName>
    </submittedName>
</protein>
<dbReference type="PROSITE" id="PS50931">
    <property type="entry name" value="HTH_LYSR"/>
    <property type="match status" value="1"/>
</dbReference>
<gene>
    <name evidence="7" type="ORF">PF66_05341</name>
</gene>
<feature type="domain" description="HTH lysR-type" evidence="6">
    <location>
        <begin position="32"/>
        <end position="89"/>
    </location>
</feature>
<evidence type="ECO:0000256" key="4">
    <source>
        <dbReference type="ARBA" id="ARBA00023163"/>
    </source>
</evidence>
<evidence type="ECO:0000256" key="5">
    <source>
        <dbReference type="SAM" id="MobiDB-lite"/>
    </source>
</evidence>